<keyword evidence="11" id="KW-1185">Reference proteome</keyword>
<dbReference type="GO" id="GO:0015920">
    <property type="term" value="P:lipopolysaccharide transport"/>
    <property type="evidence" value="ECO:0007669"/>
    <property type="project" value="TreeGrafter"/>
</dbReference>
<evidence type="ECO:0000256" key="2">
    <source>
        <dbReference type="ARBA" id="ARBA00007783"/>
    </source>
</evidence>
<sequence>MINALKILWEQVTNLPLIIRMVKFGDQNTYGSFILGQTWKIVNPILQVTAYFLVFGLGFRQVTMPGAPTSSPLYYLAWMMFGMAIWRFMNEAIMNGSSSIKRQLKIVTKMKFPMSVLPSISIGTSIWTLIVLTVLGLAFLFISGQPISSHWPWVIYYLIATLIFVYSFALFNSTILIIIPDYISILRLVMSMGMWFAGVIFNLGQMNNLVGDILRLTPFYYLVAGYRDALFAPDPVLAREFTSTTIIFWCSVLLLLIVGTYLHRSFKDIFVEYK</sequence>
<evidence type="ECO:0000256" key="1">
    <source>
        <dbReference type="ARBA" id="ARBA00004651"/>
    </source>
</evidence>
<dbReference type="OrthoDB" id="9794365at2"/>
<keyword evidence="5 8" id="KW-0812">Transmembrane</keyword>
<gene>
    <name evidence="10" type="ORF">IV67_GL001338</name>
</gene>
<evidence type="ECO:0000256" key="7">
    <source>
        <dbReference type="ARBA" id="ARBA00023136"/>
    </source>
</evidence>
<keyword evidence="6 8" id="KW-1133">Transmembrane helix</keyword>
<keyword evidence="3" id="KW-0813">Transport</keyword>
<protein>
    <recommendedName>
        <fullName evidence="9">ABC-2 type transporter transmembrane domain-containing protein</fullName>
    </recommendedName>
</protein>
<dbReference type="InterPro" id="IPR013525">
    <property type="entry name" value="ABC2_TM"/>
</dbReference>
<evidence type="ECO:0000256" key="4">
    <source>
        <dbReference type="ARBA" id="ARBA00022475"/>
    </source>
</evidence>
<dbReference type="Proteomes" id="UP000051673">
    <property type="component" value="Unassembled WGS sequence"/>
</dbReference>
<dbReference type="Pfam" id="PF01061">
    <property type="entry name" value="ABC2_membrane"/>
    <property type="match status" value="1"/>
</dbReference>
<evidence type="ECO:0000256" key="8">
    <source>
        <dbReference type="SAM" id="Phobius"/>
    </source>
</evidence>
<evidence type="ECO:0000256" key="5">
    <source>
        <dbReference type="ARBA" id="ARBA00022692"/>
    </source>
</evidence>
<evidence type="ECO:0000313" key="10">
    <source>
        <dbReference type="EMBL" id="KRN77811.1"/>
    </source>
</evidence>
<comment type="caution">
    <text evidence="10">The sequence shown here is derived from an EMBL/GenBank/DDBJ whole genome shotgun (WGS) entry which is preliminary data.</text>
</comment>
<feature type="transmembrane region" description="Helical" evidence="8">
    <location>
        <begin position="41"/>
        <end position="61"/>
    </location>
</feature>
<feature type="transmembrane region" description="Helical" evidence="8">
    <location>
        <begin position="241"/>
        <end position="262"/>
    </location>
</feature>
<dbReference type="AlphaFoldDB" id="A0A0R2JKR7"/>
<accession>A0A0R2JKR7</accession>
<evidence type="ECO:0000256" key="3">
    <source>
        <dbReference type="ARBA" id="ARBA00022448"/>
    </source>
</evidence>
<dbReference type="GO" id="GO:0005886">
    <property type="term" value="C:plasma membrane"/>
    <property type="evidence" value="ECO:0007669"/>
    <property type="project" value="UniProtKB-SubCell"/>
</dbReference>
<dbReference type="EMBL" id="JQCD01000009">
    <property type="protein sequence ID" value="KRN77811.1"/>
    <property type="molecule type" value="Genomic_DNA"/>
</dbReference>
<keyword evidence="7 8" id="KW-0472">Membrane</keyword>
<dbReference type="RefSeq" id="WP_057786186.1">
    <property type="nucleotide sequence ID" value="NZ_JQCD01000009.1"/>
</dbReference>
<feature type="transmembrane region" description="Helical" evidence="8">
    <location>
        <begin position="73"/>
        <end position="93"/>
    </location>
</feature>
<reference evidence="10 11" key="1">
    <citation type="journal article" date="2015" name="Genome Announc.">
        <title>Expanding the biotechnology potential of lactobacilli through comparative genomics of 213 strains and associated genera.</title>
        <authorList>
            <person name="Sun Z."/>
            <person name="Harris H.M."/>
            <person name="McCann A."/>
            <person name="Guo C."/>
            <person name="Argimon S."/>
            <person name="Zhang W."/>
            <person name="Yang X."/>
            <person name="Jeffery I.B."/>
            <person name="Cooney J.C."/>
            <person name="Kagawa T.F."/>
            <person name="Liu W."/>
            <person name="Song Y."/>
            <person name="Salvetti E."/>
            <person name="Wrobel A."/>
            <person name="Rasinkangas P."/>
            <person name="Parkhill J."/>
            <person name="Rea M.C."/>
            <person name="O'Sullivan O."/>
            <person name="Ritari J."/>
            <person name="Douillard F.P."/>
            <person name="Paul Ross R."/>
            <person name="Yang R."/>
            <person name="Briner A.E."/>
            <person name="Felis G.E."/>
            <person name="de Vos W.M."/>
            <person name="Barrangou R."/>
            <person name="Klaenhammer T.R."/>
            <person name="Caufield P.W."/>
            <person name="Cui Y."/>
            <person name="Zhang H."/>
            <person name="O'Toole P.W."/>
        </authorList>
    </citation>
    <scope>NUCLEOTIDE SEQUENCE [LARGE SCALE GENOMIC DNA]</scope>
    <source>
        <strain evidence="10 11">DSM 20014</strain>
    </source>
</reference>
<dbReference type="PANTHER" id="PTHR30413">
    <property type="entry name" value="INNER MEMBRANE TRANSPORT PERMEASE"/>
    <property type="match status" value="1"/>
</dbReference>
<keyword evidence="4" id="KW-1003">Cell membrane</keyword>
<feature type="transmembrane region" description="Helical" evidence="8">
    <location>
        <begin position="185"/>
        <end position="204"/>
    </location>
</feature>
<dbReference type="PANTHER" id="PTHR30413:SF10">
    <property type="entry name" value="CAPSULE POLYSACCHARIDE EXPORT INNER-MEMBRANE PROTEIN CTRC"/>
    <property type="match status" value="1"/>
</dbReference>
<dbReference type="GO" id="GO:0140359">
    <property type="term" value="F:ABC-type transporter activity"/>
    <property type="evidence" value="ECO:0007669"/>
    <property type="project" value="InterPro"/>
</dbReference>
<evidence type="ECO:0000259" key="9">
    <source>
        <dbReference type="Pfam" id="PF01061"/>
    </source>
</evidence>
<evidence type="ECO:0000256" key="6">
    <source>
        <dbReference type="ARBA" id="ARBA00022989"/>
    </source>
</evidence>
<feature type="transmembrane region" description="Helical" evidence="8">
    <location>
        <begin position="154"/>
        <end position="178"/>
    </location>
</feature>
<dbReference type="STRING" id="1620.IV67_GL001338"/>
<dbReference type="PATRIC" id="fig|1620.3.peg.1353"/>
<organism evidence="10 11">
    <name type="scientific">Weissella minor</name>
    <dbReference type="NCBI Taxonomy" id="1620"/>
    <lineage>
        <taxon>Bacteria</taxon>
        <taxon>Bacillati</taxon>
        <taxon>Bacillota</taxon>
        <taxon>Bacilli</taxon>
        <taxon>Lactobacillales</taxon>
        <taxon>Lactobacillaceae</taxon>
        <taxon>Weissella</taxon>
    </lineage>
</organism>
<feature type="domain" description="ABC-2 type transporter transmembrane" evidence="9">
    <location>
        <begin position="21"/>
        <end position="231"/>
    </location>
</feature>
<comment type="subcellular location">
    <subcellularLocation>
        <location evidence="1">Cell membrane</location>
        <topology evidence="1">Multi-pass membrane protein</topology>
    </subcellularLocation>
</comment>
<proteinExistence type="inferred from homology"/>
<evidence type="ECO:0000313" key="11">
    <source>
        <dbReference type="Proteomes" id="UP000051673"/>
    </source>
</evidence>
<feature type="transmembrane region" description="Helical" evidence="8">
    <location>
        <begin position="114"/>
        <end position="142"/>
    </location>
</feature>
<name>A0A0R2JKR7_9LACO</name>
<comment type="similarity">
    <text evidence="2">Belongs to the ABC-2 integral membrane protein family.</text>
</comment>